<evidence type="ECO:0000313" key="2">
    <source>
        <dbReference type="EMBL" id="OAY23908.1"/>
    </source>
</evidence>
<organism evidence="2">
    <name type="scientific">Manihot esculenta</name>
    <name type="common">Cassava</name>
    <name type="synonym">Jatropha manihot</name>
    <dbReference type="NCBI Taxonomy" id="3983"/>
    <lineage>
        <taxon>Eukaryota</taxon>
        <taxon>Viridiplantae</taxon>
        <taxon>Streptophyta</taxon>
        <taxon>Embryophyta</taxon>
        <taxon>Tracheophyta</taxon>
        <taxon>Spermatophyta</taxon>
        <taxon>Magnoliopsida</taxon>
        <taxon>eudicotyledons</taxon>
        <taxon>Gunneridae</taxon>
        <taxon>Pentapetalae</taxon>
        <taxon>rosids</taxon>
        <taxon>fabids</taxon>
        <taxon>Malpighiales</taxon>
        <taxon>Euphorbiaceae</taxon>
        <taxon>Crotonoideae</taxon>
        <taxon>Manihoteae</taxon>
        <taxon>Manihot</taxon>
    </lineage>
</organism>
<reference evidence="2" key="1">
    <citation type="submission" date="2016-02" db="EMBL/GenBank/DDBJ databases">
        <title>WGS assembly of Manihot esculenta.</title>
        <authorList>
            <person name="Bredeson J.V."/>
            <person name="Prochnik S.E."/>
            <person name="Lyons J.B."/>
            <person name="Schmutz J."/>
            <person name="Grimwood J."/>
            <person name="Vrebalov J."/>
            <person name="Bart R.S."/>
            <person name="Amuge T."/>
            <person name="Ferguson M.E."/>
            <person name="Green R."/>
            <person name="Putnam N."/>
            <person name="Stites J."/>
            <person name="Rounsley S."/>
            <person name="Rokhsar D.S."/>
        </authorList>
    </citation>
    <scope>NUCLEOTIDE SEQUENCE [LARGE SCALE GENOMIC DNA]</scope>
    <source>
        <tissue evidence="2">Leaf</tissue>
    </source>
</reference>
<sequence length="45" mass="5036">MPEIIILAVAWLLKTVYMGCISNDGTTSHWSGEELMPSFCSNLFE</sequence>
<dbReference type="AlphaFoldDB" id="A0A2C9U2D4"/>
<proteinExistence type="predicted"/>
<dbReference type="EMBL" id="CM004404">
    <property type="protein sequence ID" value="OAY23908.1"/>
    <property type="molecule type" value="Genomic_DNA"/>
</dbReference>
<protein>
    <submittedName>
        <fullName evidence="2">Uncharacterized protein</fullName>
    </submittedName>
</protein>
<evidence type="ECO:0000256" key="1">
    <source>
        <dbReference type="SAM" id="SignalP"/>
    </source>
</evidence>
<name>A0A2C9U2D4_MANES</name>
<accession>A0A2C9U2D4</accession>
<gene>
    <name evidence="2" type="ORF">MANES_18G117000</name>
</gene>
<feature type="chain" id="PRO_5013310932" evidence="1">
    <location>
        <begin position="19"/>
        <end position="45"/>
    </location>
</feature>
<feature type="signal peptide" evidence="1">
    <location>
        <begin position="1"/>
        <end position="18"/>
    </location>
</feature>
<keyword evidence="1" id="KW-0732">Signal</keyword>